<evidence type="ECO:0000256" key="1">
    <source>
        <dbReference type="SAM" id="Phobius"/>
    </source>
</evidence>
<accession>R7QGR5</accession>
<organism evidence="2 3">
    <name type="scientific">Chondrus crispus</name>
    <name type="common">Carrageen Irish moss</name>
    <name type="synonym">Polymorpha crispa</name>
    <dbReference type="NCBI Taxonomy" id="2769"/>
    <lineage>
        <taxon>Eukaryota</taxon>
        <taxon>Rhodophyta</taxon>
        <taxon>Florideophyceae</taxon>
        <taxon>Rhodymeniophycidae</taxon>
        <taxon>Gigartinales</taxon>
        <taxon>Gigartinaceae</taxon>
        <taxon>Chondrus</taxon>
    </lineage>
</organism>
<sequence length="276" mass="31533">MARQEAFTIGMESFQTIAFWESIVSRSKALVGQSYLDMSIQRSVEWRSSSQWDGVIEWTGMVGSSCWIQDREEIVEFLTRQSEIRLYVTPSGHVASTVELTSPVNSHKRALVVDLSRFSTATDGYVTAVAEATGLWGKSVTPWYLRDRVDPDNDQKGEISEEKLIFTYEAMKREHVARSFLIWVGLPVLVLVLAVAMSGVVRVLFLVVLAFMGLVIISHLFPHFPLHFSPRWPWVDEHDVGEALFDNLLLHCLFRSGIKTHFRLLKTVPYNQIKWN</sequence>
<dbReference type="Proteomes" id="UP000012073">
    <property type="component" value="Unassembled WGS sequence"/>
</dbReference>
<reference evidence="3" key="1">
    <citation type="journal article" date="2013" name="Proc. Natl. Acad. Sci. U.S.A.">
        <title>Genome structure and metabolic features in the red seaweed Chondrus crispus shed light on evolution of the Archaeplastida.</title>
        <authorList>
            <person name="Collen J."/>
            <person name="Porcel B."/>
            <person name="Carre W."/>
            <person name="Ball S.G."/>
            <person name="Chaparro C."/>
            <person name="Tonon T."/>
            <person name="Barbeyron T."/>
            <person name="Michel G."/>
            <person name="Noel B."/>
            <person name="Valentin K."/>
            <person name="Elias M."/>
            <person name="Artiguenave F."/>
            <person name="Arun A."/>
            <person name="Aury J.M."/>
            <person name="Barbosa-Neto J.F."/>
            <person name="Bothwell J.H."/>
            <person name="Bouget F.Y."/>
            <person name="Brillet L."/>
            <person name="Cabello-Hurtado F."/>
            <person name="Capella-Gutierrez S."/>
            <person name="Charrier B."/>
            <person name="Cladiere L."/>
            <person name="Cock J.M."/>
            <person name="Coelho S.M."/>
            <person name="Colleoni C."/>
            <person name="Czjzek M."/>
            <person name="Da Silva C."/>
            <person name="Delage L."/>
            <person name="Denoeud F."/>
            <person name="Deschamps P."/>
            <person name="Dittami S.M."/>
            <person name="Gabaldon T."/>
            <person name="Gachon C.M."/>
            <person name="Groisillier A."/>
            <person name="Herve C."/>
            <person name="Jabbari K."/>
            <person name="Katinka M."/>
            <person name="Kloareg B."/>
            <person name="Kowalczyk N."/>
            <person name="Labadie K."/>
            <person name="Leblanc C."/>
            <person name="Lopez P.J."/>
            <person name="McLachlan D.H."/>
            <person name="Meslet-Cladiere L."/>
            <person name="Moustafa A."/>
            <person name="Nehr Z."/>
            <person name="Nyvall Collen P."/>
            <person name="Panaud O."/>
            <person name="Partensky F."/>
            <person name="Poulain J."/>
            <person name="Rensing S.A."/>
            <person name="Rousvoal S."/>
            <person name="Samson G."/>
            <person name="Symeonidi A."/>
            <person name="Weissenbach J."/>
            <person name="Zambounis A."/>
            <person name="Wincker P."/>
            <person name="Boyen C."/>
        </authorList>
    </citation>
    <scope>NUCLEOTIDE SEQUENCE [LARGE SCALE GENOMIC DNA]</scope>
    <source>
        <strain evidence="3">cv. Stackhouse</strain>
    </source>
</reference>
<dbReference type="EMBL" id="HG001827">
    <property type="protein sequence ID" value="CDF37279.1"/>
    <property type="molecule type" value="Genomic_DNA"/>
</dbReference>
<name>R7QGR5_CHOCR</name>
<dbReference type="AlphaFoldDB" id="R7QGR5"/>
<dbReference type="PhylomeDB" id="R7QGR5"/>
<keyword evidence="1" id="KW-0472">Membrane</keyword>
<keyword evidence="1" id="KW-0812">Transmembrane</keyword>
<proteinExistence type="predicted"/>
<evidence type="ECO:0000313" key="3">
    <source>
        <dbReference type="Proteomes" id="UP000012073"/>
    </source>
</evidence>
<protein>
    <submittedName>
        <fullName evidence="2">Uncharacterized protein</fullName>
    </submittedName>
</protein>
<dbReference type="RefSeq" id="XP_005717098.1">
    <property type="nucleotide sequence ID" value="XM_005717041.1"/>
</dbReference>
<evidence type="ECO:0000313" key="2">
    <source>
        <dbReference type="EMBL" id="CDF37279.1"/>
    </source>
</evidence>
<dbReference type="Gramene" id="CDF37279">
    <property type="protein sequence ID" value="CDF37279"/>
    <property type="gene ID" value="CHC_T00005439001"/>
</dbReference>
<dbReference type="GeneID" id="17324816"/>
<gene>
    <name evidence="2" type="ORF">CHC_T00005439001</name>
</gene>
<dbReference type="KEGG" id="ccp:CHC_T00005439001"/>
<keyword evidence="1" id="KW-1133">Transmembrane helix</keyword>
<feature type="transmembrane region" description="Helical" evidence="1">
    <location>
        <begin position="203"/>
        <end position="221"/>
    </location>
</feature>
<feature type="transmembrane region" description="Helical" evidence="1">
    <location>
        <begin position="180"/>
        <end position="197"/>
    </location>
</feature>
<keyword evidence="3" id="KW-1185">Reference proteome</keyword>